<evidence type="ECO:0000259" key="1">
    <source>
        <dbReference type="Pfam" id="PF22725"/>
    </source>
</evidence>
<gene>
    <name evidence="2" type="ORF">IU470_28965</name>
</gene>
<dbReference type="Proteomes" id="UP000807309">
    <property type="component" value="Unassembled WGS sequence"/>
</dbReference>
<proteinExistence type="predicted"/>
<keyword evidence="3" id="KW-1185">Reference proteome</keyword>
<protein>
    <recommendedName>
        <fullName evidence="1">GFO/IDH/MocA-like oxidoreductase domain-containing protein</fullName>
    </recommendedName>
</protein>
<accession>A0ABS0CFJ2</accession>
<name>A0ABS0CFJ2_9NOCA</name>
<organism evidence="2 3">
    <name type="scientific">Nocardia abscessus</name>
    <dbReference type="NCBI Taxonomy" id="120957"/>
    <lineage>
        <taxon>Bacteria</taxon>
        <taxon>Bacillati</taxon>
        <taxon>Actinomycetota</taxon>
        <taxon>Actinomycetes</taxon>
        <taxon>Mycobacteriales</taxon>
        <taxon>Nocardiaceae</taxon>
        <taxon>Nocardia</taxon>
    </lineage>
</organism>
<evidence type="ECO:0000313" key="3">
    <source>
        <dbReference type="Proteomes" id="UP000807309"/>
    </source>
</evidence>
<dbReference type="Pfam" id="PF22725">
    <property type="entry name" value="GFO_IDH_MocA_C3"/>
    <property type="match status" value="1"/>
</dbReference>
<sequence length="184" mass="20232">MRWGSRRIGFQDGDWPTPPIALDDFRYDRALGGGAFFDIGPYMASLGRVLWHAEPERVSVLVGERTGDGLETSYSVLAGYPGGKTAIGHFGFTTVYQNTLRLLDANYAIELERPFSLPPGMAGDIRVQSSEQQYCHQVDPADSMQIFLARVLNAVKAGSREFDAPMLSDARTLGRIIEAGSVSW</sequence>
<comment type="caution">
    <text evidence="2">The sequence shown here is derived from an EMBL/GenBank/DDBJ whole genome shotgun (WGS) entry which is preliminary data.</text>
</comment>
<dbReference type="SUPFAM" id="SSF55347">
    <property type="entry name" value="Glyceraldehyde-3-phosphate dehydrogenase-like, C-terminal domain"/>
    <property type="match status" value="1"/>
</dbReference>
<dbReference type="InterPro" id="IPR055170">
    <property type="entry name" value="GFO_IDH_MocA-like_dom"/>
</dbReference>
<reference evidence="2 3" key="1">
    <citation type="submission" date="2020-10" db="EMBL/GenBank/DDBJ databases">
        <title>Identification of Nocardia species via Next-generation sequencing and recognition of intraspecies genetic diversity.</title>
        <authorList>
            <person name="Li P."/>
            <person name="Li P."/>
            <person name="Lu B."/>
        </authorList>
    </citation>
    <scope>NUCLEOTIDE SEQUENCE [LARGE SCALE GENOMIC DNA]</scope>
    <source>
        <strain evidence="2 3">N-11</strain>
    </source>
</reference>
<dbReference type="EMBL" id="JADLRE010000030">
    <property type="protein sequence ID" value="MBF6229110.1"/>
    <property type="molecule type" value="Genomic_DNA"/>
</dbReference>
<dbReference type="Gene3D" id="3.30.360.10">
    <property type="entry name" value="Dihydrodipicolinate Reductase, domain 2"/>
    <property type="match status" value="1"/>
</dbReference>
<dbReference type="RefSeq" id="WP_195035974.1">
    <property type="nucleotide sequence ID" value="NZ_JADLRE010000030.1"/>
</dbReference>
<evidence type="ECO:0000313" key="2">
    <source>
        <dbReference type="EMBL" id="MBF6229110.1"/>
    </source>
</evidence>
<feature type="domain" description="GFO/IDH/MocA-like oxidoreductase" evidence="1">
    <location>
        <begin position="14"/>
        <end position="100"/>
    </location>
</feature>